<evidence type="ECO:0000256" key="2">
    <source>
        <dbReference type="PROSITE-ProRule" id="PRU00409"/>
    </source>
</evidence>
<dbReference type="Pfam" id="PF14401">
    <property type="entry name" value="RLAN"/>
    <property type="match status" value="1"/>
</dbReference>
<reference evidence="5" key="1">
    <citation type="submission" date="2010-08" db="EMBL/GenBank/DDBJ databases">
        <title>Complete sequence of Fibrobacter succinogenes subsp. succinogenes S85.</title>
        <authorList>
            <person name="Durkin A.S."/>
            <person name="Nelson K.E."/>
            <person name="Morrison M."/>
            <person name="Forsberg C.W."/>
            <person name="Wilson D.B."/>
            <person name="Russell J.B."/>
            <person name="Cann I.K.O."/>
            <person name="Mackie R.I."/>
            <person name="White B.A."/>
        </authorList>
    </citation>
    <scope>NUCLEOTIDE SEQUENCE [LARGE SCALE GENOMIC DNA]</scope>
    <source>
        <strain evidence="5">ATCC 19169 / S85</strain>
    </source>
</reference>
<gene>
    <name evidence="4" type="ordered locus">FSU_0116</name>
</gene>
<dbReference type="Pfam" id="PF07478">
    <property type="entry name" value="Dala_Dala_lig_C"/>
    <property type="match status" value="1"/>
</dbReference>
<dbReference type="EMBL" id="CP002158">
    <property type="protein sequence ID" value="ADL26369.1"/>
    <property type="molecule type" value="Genomic_DNA"/>
</dbReference>
<sequence>MARTTQLRDEDATRADIMKKIIVVNTPKNWKFHIPEAEIVSAKDYLTNPEFTTQKNVRVFNLCKDYSYQSKGYYVSLLAEARGHKVIPNVKNIRDFKAPAVVKIISDEIDELIQKSLHKLTGTEFVLSIYFGQNVSAQYLELSQALYRVFQAPLLRAKFVFKQKWFIQSIRPISVDEIPETHKEMVDQFAIEYFQKDRYVSPKTEDYVYDLGILTNPDEVEPPSNKEAIQLFIEAAQDTGFRVEMITKTDYHRVGEFDAIFIRETTNVNHHTYAFARRAQSEGIAVIDDPDSILRCSNKVYLQELMTVGKIPAPKTIIAHSENRHTLAKEIGFPMVIKTPDSSFSMGVKKANNKEELEKILDTMFEHSDLLIAQEFTPTEFDWRIGILDGKPLFACKYYMAKDHWQIYNWDSKDKNAVCGKWDCLPIESVPHGIVKTALRVASLIGNGLYGVDLKEINGHPVVIEVNDNPSIDHGIEDQVGKKKIYLAIMRSLRHRIEDRQNAAQQKVLQHERDMFL</sequence>
<evidence type="ECO:0000313" key="5">
    <source>
        <dbReference type="Proteomes" id="UP000000517"/>
    </source>
</evidence>
<dbReference type="Proteomes" id="UP000000517">
    <property type="component" value="Chromosome"/>
</dbReference>
<dbReference type="GO" id="GO:0008716">
    <property type="term" value="F:D-alanine-D-alanine ligase activity"/>
    <property type="evidence" value="ECO:0007669"/>
    <property type="project" value="InterPro"/>
</dbReference>
<dbReference type="GO" id="GO:0009432">
    <property type="term" value="P:SOS response"/>
    <property type="evidence" value="ECO:0007669"/>
    <property type="project" value="TreeGrafter"/>
</dbReference>
<organism evidence="4 5">
    <name type="scientific">Fibrobacter succinogenes (strain ATCC 19169 / S85)</name>
    <dbReference type="NCBI Taxonomy" id="59374"/>
    <lineage>
        <taxon>Bacteria</taxon>
        <taxon>Pseudomonadati</taxon>
        <taxon>Fibrobacterota</taxon>
        <taxon>Fibrobacteria</taxon>
        <taxon>Fibrobacterales</taxon>
        <taxon>Fibrobacteraceae</taxon>
        <taxon>Fibrobacter</taxon>
    </lineage>
</organism>
<evidence type="ECO:0000313" key="4">
    <source>
        <dbReference type="EMBL" id="ADL26369.1"/>
    </source>
</evidence>
<feature type="domain" description="ATP-grasp" evidence="3">
    <location>
        <begin position="303"/>
        <end position="494"/>
    </location>
</feature>
<dbReference type="GO" id="GO:0005524">
    <property type="term" value="F:ATP binding"/>
    <property type="evidence" value="ECO:0007669"/>
    <property type="project" value="UniProtKB-UniRule"/>
</dbReference>
<dbReference type="PANTHER" id="PTHR21621">
    <property type="entry name" value="RIBOSOMAL PROTEIN S6 MODIFICATION PROTEIN"/>
    <property type="match status" value="1"/>
</dbReference>
<evidence type="ECO:0000259" key="3">
    <source>
        <dbReference type="PROSITE" id="PS50975"/>
    </source>
</evidence>
<dbReference type="InterPro" id="IPR011095">
    <property type="entry name" value="Dala_Dala_lig_C"/>
</dbReference>
<protein>
    <submittedName>
        <fullName evidence="4">Putative ribosomal protein S6 modification protein</fullName>
    </submittedName>
</protein>
<dbReference type="KEGG" id="fsc:FSU_0116"/>
<dbReference type="SUPFAM" id="SSF56059">
    <property type="entry name" value="Glutathione synthetase ATP-binding domain-like"/>
    <property type="match status" value="1"/>
</dbReference>
<dbReference type="GO" id="GO:0005737">
    <property type="term" value="C:cytoplasm"/>
    <property type="evidence" value="ECO:0007669"/>
    <property type="project" value="TreeGrafter"/>
</dbReference>
<dbReference type="STRING" id="59374.FSU_0116"/>
<keyword evidence="1" id="KW-0436">Ligase</keyword>
<dbReference type="HOGENOM" id="CLU_016765_0_0_0"/>
<dbReference type="PROSITE" id="PS50975">
    <property type="entry name" value="ATP_GRASP"/>
    <property type="match status" value="1"/>
</dbReference>
<dbReference type="GO" id="GO:0018169">
    <property type="term" value="F:ribosomal S6-glutamic acid ligase activity"/>
    <property type="evidence" value="ECO:0007669"/>
    <property type="project" value="TreeGrafter"/>
</dbReference>
<dbReference type="AlphaFoldDB" id="D9S4H9"/>
<dbReference type="InterPro" id="IPR011761">
    <property type="entry name" value="ATP-grasp"/>
</dbReference>
<dbReference type="eggNOG" id="COG0189">
    <property type="taxonomic scope" value="Bacteria"/>
</dbReference>
<dbReference type="Gene3D" id="3.30.1490.20">
    <property type="entry name" value="ATP-grasp fold, A domain"/>
    <property type="match status" value="1"/>
</dbReference>
<accession>D9S4H9</accession>
<dbReference type="InterPro" id="IPR013815">
    <property type="entry name" value="ATP_grasp_subdomain_1"/>
</dbReference>
<dbReference type="Gene3D" id="3.40.50.20">
    <property type="match status" value="1"/>
</dbReference>
<dbReference type="GO" id="GO:0046872">
    <property type="term" value="F:metal ion binding"/>
    <property type="evidence" value="ECO:0007669"/>
    <property type="project" value="InterPro"/>
</dbReference>
<dbReference type="PANTHER" id="PTHR21621:SF0">
    <property type="entry name" value="BETA-CITRYLGLUTAMATE SYNTHASE B-RELATED"/>
    <property type="match status" value="1"/>
</dbReference>
<dbReference type="InterPro" id="IPR025839">
    <property type="entry name" value="RLAN_dom"/>
</dbReference>
<name>D9S4H9_FIBSS</name>
<keyword evidence="2" id="KW-0067">ATP-binding</keyword>
<dbReference type="PATRIC" id="fig|59374.8.peg.111"/>
<evidence type="ECO:0000256" key="1">
    <source>
        <dbReference type="ARBA" id="ARBA00022598"/>
    </source>
</evidence>
<keyword evidence="2" id="KW-0547">Nucleotide-binding</keyword>
<proteinExistence type="predicted"/>
<dbReference type="Gene3D" id="3.30.470.20">
    <property type="entry name" value="ATP-grasp fold, B domain"/>
    <property type="match status" value="1"/>
</dbReference>